<dbReference type="OrthoDB" id="9794948at2"/>
<dbReference type="AlphaFoldDB" id="A0A4R2GY57"/>
<gene>
    <name evidence="2" type="ORF">EV666_101465</name>
</gene>
<dbReference type="PIRSF" id="PIRSF010372">
    <property type="entry name" value="PaiB"/>
    <property type="match status" value="1"/>
</dbReference>
<protein>
    <submittedName>
        <fullName evidence="2">PaiB family negative transcriptional regulator</fullName>
    </submittedName>
</protein>
<evidence type="ECO:0000313" key="3">
    <source>
        <dbReference type="Proteomes" id="UP000294881"/>
    </source>
</evidence>
<reference evidence="2 3" key="1">
    <citation type="submission" date="2019-03" db="EMBL/GenBank/DDBJ databases">
        <title>Genomic Encyclopedia of Type Strains, Phase IV (KMG-IV): sequencing the most valuable type-strain genomes for metagenomic binning, comparative biology and taxonomic classification.</title>
        <authorList>
            <person name="Goeker M."/>
        </authorList>
    </citation>
    <scope>NUCLEOTIDE SEQUENCE [LARGE SCALE GENOMIC DNA]</scope>
    <source>
        <strain evidence="2 3">DSM 22958</strain>
    </source>
</reference>
<proteinExistence type="predicted"/>
<organism evidence="2 3">
    <name type="scientific">Camelimonas lactis</name>
    <dbReference type="NCBI Taxonomy" id="659006"/>
    <lineage>
        <taxon>Bacteria</taxon>
        <taxon>Pseudomonadati</taxon>
        <taxon>Pseudomonadota</taxon>
        <taxon>Alphaproteobacteria</taxon>
        <taxon>Hyphomicrobiales</taxon>
        <taxon>Chelatococcaceae</taxon>
        <taxon>Camelimonas</taxon>
    </lineage>
</organism>
<dbReference type="Pfam" id="PF04299">
    <property type="entry name" value="FMN_bind_2"/>
    <property type="match status" value="1"/>
</dbReference>
<dbReference type="RefSeq" id="WP_132002320.1">
    <property type="nucleotide sequence ID" value="NZ_JBHUNN010000002.1"/>
</dbReference>
<sequence>MYTPPAFRQDDPAWWRQFIRATRLCTLVTATAEGLEATPLPMILDAPEGGEATLLGHLSRANDQWKRPPVGEALAIFTGPDAYVTPSWYPSKQETGKVVPTWNYQAVHVHGEATFFDDPDGLRAAVTRLTDLHEAERAEAGMETWRVSDAPEPFVAAQLRGVVGVRLRITRVDAKSKMSQNRSADDQAGVVAGLSESPRPGDQMVAAIVAGLGKS</sequence>
<feature type="region of interest" description="Disordered" evidence="1">
    <location>
        <begin position="177"/>
        <end position="197"/>
    </location>
</feature>
<keyword evidence="3" id="KW-1185">Reference proteome</keyword>
<dbReference type="PANTHER" id="PTHR35802">
    <property type="entry name" value="PROTEASE SYNTHASE AND SPORULATION PROTEIN PAI 2"/>
    <property type="match status" value="1"/>
</dbReference>
<dbReference type="InterPro" id="IPR007396">
    <property type="entry name" value="TR_PAI2-type"/>
</dbReference>
<dbReference type="Gene3D" id="2.30.110.10">
    <property type="entry name" value="Electron Transport, Fmn-binding Protein, Chain A"/>
    <property type="match status" value="1"/>
</dbReference>
<name>A0A4R2GY57_9HYPH</name>
<accession>A0A4R2GY57</accession>
<dbReference type="Proteomes" id="UP000294881">
    <property type="component" value="Unassembled WGS sequence"/>
</dbReference>
<comment type="caution">
    <text evidence="2">The sequence shown here is derived from an EMBL/GenBank/DDBJ whole genome shotgun (WGS) entry which is preliminary data.</text>
</comment>
<dbReference type="InterPro" id="IPR012349">
    <property type="entry name" value="Split_barrel_FMN-bd"/>
</dbReference>
<dbReference type="EMBL" id="SLWL01000001">
    <property type="protein sequence ID" value="TCO16212.1"/>
    <property type="molecule type" value="Genomic_DNA"/>
</dbReference>
<dbReference type="PANTHER" id="PTHR35802:SF1">
    <property type="entry name" value="PROTEASE SYNTHASE AND SPORULATION PROTEIN PAI 2"/>
    <property type="match status" value="1"/>
</dbReference>
<evidence type="ECO:0000313" key="2">
    <source>
        <dbReference type="EMBL" id="TCO16212.1"/>
    </source>
</evidence>
<dbReference type="SUPFAM" id="SSF50475">
    <property type="entry name" value="FMN-binding split barrel"/>
    <property type="match status" value="1"/>
</dbReference>
<evidence type="ECO:0000256" key="1">
    <source>
        <dbReference type="SAM" id="MobiDB-lite"/>
    </source>
</evidence>